<keyword evidence="2" id="KW-0472">Membrane</keyword>
<evidence type="ECO:0000256" key="2">
    <source>
        <dbReference type="SAM" id="Phobius"/>
    </source>
</evidence>
<dbReference type="Pfam" id="PF22820">
    <property type="entry name" value="TcaA_3rd_4th"/>
    <property type="match status" value="1"/>
</dbReference>
<keyword evidence="7" id="KW-1185">Reference proteome</keyword>
<feature type="compositionally biased region" description="Basic and acidic residues" evidence="1">
    <location>
        <begin position="346"/>
        <end position="375"/>
    </location>
</feature>
<dbReference type="Pfam" id="PF22813">
    <property type="entry name" value="TcaA_2nd"/>
    <property type="match status" value="1"/>
</dbReference>
<evidence type="ECO:0000259" key="3">
    <source>
        <dbReference type="Pfam" id="PF13240"/>
    </source>
</evidence>
<dbReference type="Pfam" id="PF13240">
    <property type="entry name" value="Zn_Ribbon_1"/>
    <property type="match status" value="1"/>
</dbReference>
<dbReference type="InterPro" id="IPR054530">
    <property type="entry name" value="TcaA_4th"/>
</dbReference>
<evidence type="ECO:0000259" key="4">
    <source>
        <dbReference type="Pfam" id="PF22813"/>
    </source>
</evidence>
<evidence type="ECO:0000259" key="5">
    <source>
        <dbReference type="Pfam" id="PF22820"/>
    </source>
</evidence>
<dbReference type="RefSeq" id="WP_262854160.1">
    <property type="nucleotide sequence ID" value="NZ_JAOPKZ010000002.1"/>
</dbReference>
<feature type="region of interest" description="Disordered" evidence="1">
    <location>
        <begin position="25"/>
        <end position="45"/>
    </location>
</feature>
<accession>A0ABT2QN78</accession>
<protein>
    <submittedName>
        <fullName evidence="6">Zinc-ribbon domain-containing protein</fullName>
    </submittedName>
</protein>
<dbReference type="PANTHER" id="PTHR40038">
    <property type="entry name" value="MEMBRANE-ASSOCIATED PROTEIN TCAA"/>
    <property type="match status" value="1"/>
</dbReference>
<feature type="transmembrane region" description="Helical" evidence="2">
    <location>
        <begin position="52"/>
        <end position="71"/>
    </location>
</feature>
<sequence>MNFCSNCGAHVKDNQKVCTQCGTPIHQTSHKDRTEPKNINSYPQRRPHKSKLPWVITIAIVLALILLFITYKIVDNQLSVKKEGEAIAKDLKNGKISSLSQHLTCDGKHLSKEETQAFYDYIKETDNPTRVANEIESSAKTVHRDKLGSKAVTTSEHTLVDIQQNGKKLVIFKNYDFEVPKQPVSITPEDTGELHYKRNGNTEKVKLEKDKTKVLGDFPLGIYHLDATEKINGKNFKGELLIDMSHDNSATTNFKQKRFTVSIDSLYYDNDSLKLYINGKEQGKFSAYSDKEFGPYAPDDKVEVYATTTVEGKTFKSNTLNVPSPEKGEQVSKVKLAFNDDDIEDHSEREIDKKSKSDDTTSHTSEHSKVTRSNVIDKVESFEGKTLDTSKYTYKEPEKKGNTWGFSFTDKKGNLAGSYIIDADDGYVTKYDEDGKEIDSGY</sequence>
<evidence type="ECO:0000313" key="6">
    <source>
        <dbReference type="EMBL" id="MCU5745415.1"/>
    </source>
</evidence>
<keyword evidence="2" id="KW-1133">Transmembrane helix</keyword>
<feature type="domain" description="TcaA 4th" evidence="5">
    <location>
        <begin position="261"/>
        <end position="323"/>
    </location>
</feature>
<comment type="caution">
    <text evidence="6">The sequence shown here is derived from an EMBL/GenBank/DDBJ whole genome shotgun (WGS) entry which is preliminary data.</text>
</comment>
<feature type="domain" description="TcaA second" evidence="4">
    <location>
        <begin position="85"/>
        <end position="179"/>
    </location>
</feature>
<dbReference type="InterPro" id="IPR054529">
    <property type="entry name" value="TcaA_2nd"/>
</dbReference>
<dbReference type="PANTHER" id="PTHR40038:SF1">
    <property type="entry name" value="MEMBRANE-ASSOCIATED PROTEIN TCAA"/>
    <property type="match status" value="1"/>
</dbReference>
<dbReference type="Proteomes" id="UP001209553">
    <property type="component" value="Unassembled WGS sequence"/>
</dbReference>
<gene>
    <name evidence="6" type="ORF">N9R04_01600</name>
</gene>
<dbReference type="InterPro" id="IPR026870">
    <property type="entry name" value="Zinc_ribbon_dom"/>
</dbReference>
<evidence type="ECO:0000313" key="7">
    <source>
        <dbReference type="Proteomes" id="UP001209553"/>
    </source>
</evidence>
<dbReference type="EMBL" id="JAOPKZ010000002">
    <property type="protein sequence ID" value="MCU5745415.1"/>
    <property type="molecule type" value="Genomic_DNA"/>
</dbReference>
<proteinExistence type="predicted"/>
<feature type="domain" description="Zinc-ribbon" evidence="3">
    <location>
        <begin position="3"/>
        <end position="25"/>
    </location>
</feature>
<organism evidence="6 7">
    <name type="scientific">Staphylococcus marylandisciuri</name>
    <dbReference type="NCBI Taxonomy" id="2981529"/>
    <lineage>
        <taxon>Bacteria</taxon>
        <taxon>Bacillati</taxon>
        <taxon>Bacillota</taxon>
        <taxon>Bacilli</taxon>
        <taxon>Bacillales</taxon>
        <taxon>Staphylococcaceae</taxon>
        <taxon>Staphylococcus</taxon>
    </lineage>
</organism>
<name>A0ABT2QN78_9STAP</name>
<feature type="region of interest" description="Disordered" evidence="1">
    <location>
        <begin position="317"/>
        <end position="375"/>
    </location>
</feature>
<evidence type="ECO:0000256" key="1">
    <source>
        <dbReference type="SAM" id="MobiDB-lite"/>
    </source>
</evidence>
<reference evidence="6 7" key="1">
    <citation type="journal article" date="2023" name="Int. J. Syst. Evol. Microbiol.">
        <title>Streptococcus sciuri sp. nov., Staphylococcus marylandisciuri sp. nov. and Staphylococcus americanisciuri sp. nov., isolated from faeces of eastern grey squirrel (Sciurus carolinensis).</title>
        <authorList>
            <person name="Volokhov D.V."/>
            <person name="Zagorodnyaya T.A."/>
            <person name="Furtak V.A."/>
            <person name="Nattanmai G."/>
            <person name="Randall L."/>
            <person name="Jose S."/>
            <person name="Gao Y."/>
            <person name="Eisenberg T."/>
            <person name="Delmonte P."/>
            <person name="Blom J."/>
            <person name="Mitchell K.K."/>
        </authorList>
    </citation>
    <scope>NUCLEOTIDE SEQUENCE [LARGE SCALE GENOMIC DNA]</scope>
    <source>
        <strain evidence="6 7">SQ8-PEA</strain>
    </source>
</reference>
<keyword evidence="2" id="KW-0812">Transmembrane</keyword>